<feature type="compositionally biased region" description="Basic and acidic residues" evidence="1">
    <location>
        <begin position="436"/>
        <end position="455"/>
    </location>
</feature>
<accession>E4YJX2</accession>
<feature type="compositionally biased region" description="Acidic residues" evidence="1">
    <location>
        <begin position="248"/>
        <end position="258"/>
    </location>
</feature>
<feature type="compositionally biased region" description="Basic residues" evidence="1">
    <location>
        <begin position="357"/>
        <end position="369"/>
    </location>
</feature>
<feature type="compositionally biased region" description="Basic and acidic residues" evidence="1">
    <location>
        <begin position="559"/>
        <end position="575"/>
    </location>
</feature>
<evidence type="ECO:0000313" key="2">
    <source>
        <dbReference type="EMBL" id="CBY35783.1"/>
    </source>
</evidence>
<name>E4YJX2_OIKDI</name>
<dbReference type="AlphaFoldDB" id="E4YJX2"/>
<feature type="region of interest" description="Disordered" evidence="1">
    <location>
        <begin position="730"/>
        <end position="827"/>
    </location>
</feature>
<feature type="region of interest" description="Disordered" evidence="1">
    <location>
        <begin position="84"/>
        <end position="104"/>
    </location>
</feature>
<feature type="compositionally biased region" description="Basic residues" evidence="1">
    <location>
        <begin position="332"/>
        <end position="341"/>
    </location>
</feature>
<dbReference type="Proteomes" id="UP000011014">
    <property type="component" value="Unassembled WGS sequence"/>
</dbReference>
<reference evidence="2" key="1">
    <citation type="journal article" date="2010" name="Science">
        <title>Plasticity of animal genome architecture unmasked by rapid evolution of a pelagic tunicate.</title>
        <authorList>
            <person name="Denoeud F."/>
            <person name="Henriet S."/>
            <person name="Mungpakdee S."/>
            <person name="Aury J.M."/>
            <person name="Da Silva C."/>
            <person name="Brinkmann H."/>
            <person name="Mikhaleva J."/>
            <person name="Olsen L.C."/>
            <person name="Jubin C."/>
            <person name="Canestro C."/>
            <person name="Bouquet J.M."/>
            <person name="Danks G."/>
            <person name="Poulain J."/>
            <person name="Campsteijn C."/>
            <person name="Adamski M."/>
            <person name="Cross I."/>
            <person name="Yadetie F."/>
            <person name="Muffato M."/>
            <person name="Louis A."/>
            <person name="Butcher S."/>
            <person name="Tsagkogeorga G."/>
            <person name="Konrad A."/>
            <person name="Singh S."/>
            <person name="Jensen M.F."/>
            <person name="Cong E.H."/>
            <person name="Eikeseth-Otteraa H."/>
            <person name="Noel B."/>
            <person name="Anthouard V."/>
            <person name="Porcel B.M."/>
            <person name="Kachouri-Lafond R."/>
            <person name="Nishino A."/>
            <person name="Ugolini M."/>
            <person name="Chourrout P."/>
            <person name="Nishida H."/>
            <person name="Aasland R."/>
            <person name="Huzurbazar S."/>
            <person name="Westhof E."/>
            <person name="Delsuc F."/>
            <person name="Lehrach H."/>
            <person name="Reinhardt R."/>
            <person name="Weissenbach J."/>
            <person name="Roy S.W."/>
            <person name="Artiguenave F."/>
            <person name="Postlethwait J.H."/>
            <person name="Manak J.R."/>
            <person name="Thompson E.M."/>
            <person name="Jaillon O."/>
            <person name="Du Pasquier L."/>
            <person name="Boudinot P."/>
            <person name="Liberles D.A."/>
            <person name="Volff J.N."/>
            <person name="Philippe H."/>
            <person name="Lenhard B."/>
            <person name="Roest Crollius H."/>
            <person name="Wincker P."/>
            <person name="Chourrout D."/>
        </authorList>
    </citation>
    <scope>NUCLEOTIDE SEQUENCE [LARGE SCALE GENOMIC DNA]</scope>
</reference>
<proteinExistence type="predicted"/>
<feature type="compositionally biased region" description="Basic residues" evidence="1">
    <location>
        <begin position="297"/>
        <end position="314"/>
    </location>
</feature>
<feature type="compositionally biased region" description="Polar residues" evidence="1">
    <location>
        <begin position="785"/>
        <end position="796"/>
    </location>
</feature>
<dbReference type="EMBL" id="FN654676">
    <property type="protein sequence ID" value="CBY35783.1"/>
    <property type="molecule type" value="Genomic_DNA"/>
</dbReference>
<feature type="compositionally biased region" description="Polar residues" evidence="1">
    <location>
        <begin position="817"/>
        <end position="827"/>
    </location>
</feature>
<feature type="compositionally biased region" description="Basic and acidic residues" evidence="1">
    <location>
        <begin position="804"/>
        <end position="814"/>
    </location>
</feature>
<feature type="compositionally biased region" description="Polar residues" evidence="1">
    <location>
        <begin position="640"/>
        <end position="650"/>
    </location>
</feature>
<feature type="compositionally biased region" description="Polar residues" evidence="1">
    <location>
        <begin position="756"/>
        <end position="770"/>
    </location>
</feature>
<gene>
    <name evidence="2" type="ORF">GSOID_T00028249001</name>
</gene>
<feature type="region of interest" description="Disordered" evidence="1">
    <location>
        <begin position="539"/>
        <end position="650"/>
    </location>
</feature>
<feature type="region of interest" description="Disordered" evidence="1">
    <location>
        <begin position="677"/>
        <end position="717"/>
    </location>
</feature>
<feature type="compositionally biased region" description="Polar residues" evidence="1">
    <location>
        <begin position="182"/>
        <end position="191"/>
    </location>
</feature>
<feature type="compositionally biased region" description="Polar residues" evidence="1">
    <location>
        <begin position="509"/>
        <end position="519"/>
    </location>
</feature>
<sequence length="827" mass="91525">MGESSGHFAKKSTKHVKELITKLTNCMDGIITKHNHQHPGKMIALDCQMKNWRNLSFELKEMQQVWATLNFAYNNLLHNEDGVVSRGPTQNAPRAEMFLSNPPPAEINKNSAEIKADFDAMDVADYAKAVKLEGVDDGYDLDNLDMRDRVYDSEDSDKAPLGQLFGDVKLYETSDSDDSSMDVGQSYNNAGPSIVAGPSRKTDFAKKTKNLKKKSAKDDSSKTTRKLDFSPKQSKKKTSQKKQTPEPVYDEDMSDDDEPLSRLVSEVNATSDVIIPVVRQSLRRALEISKTSTDPSKKKRGGRKASSKKKRLSKKSSVENQSSSDDEEAALVRKKAPKTASKRSADYDHDVEDSPKKKTSKMVTKKKEKISRVSKTESSGKVSKRVASGMKKESAQKDRNETNEDKKAKKSGKTKDDNQEIVPAKEKAGKGKPWSKTKERKTPIHILDRRKEEYHKKKLAKQNALANGAHQKNAKEDERAQKQQEELERQAEAIALKNSKIYPKPPSSIVGSNQSNSKPAVQEQFVTLPVPAVSAVPLSSGSVLLSPKTRKTPPHILQNKKEYYQSNKEEILKKQREYKKRQSLQKKKADSQSPDDDSDSDDKKSSDEGNSRPGSPERSSSSKRKNEGKHMMPKKRWTEELTTSKNGDSNVQNFIPIQIIPSMPTFELTPVEPVECVAPTQRGGSDGASRKVKGNTGSDSNLGSKDSSVLKSDGDSGRIAVKVMNSRLCAQPDLYHEEPEAPPSPPSANDPADIVGSTNGSTTPQNQSSEAGHKPNFKKKFVQDWENSLSNGPNDNLKSDAPSSEEKPSHKEAYTPKNATNMDSASL</sequence>
<protein>
    <submittedName>
        <fullName evidence="2">Uncharacterized protein</fullName>
    </submittedName>
</protein>
<organism evidence="2">
    <name type="scientific">Oikopleura dioica</name>
    <name type="common">Tunicate</name>
    <dbReference type="NCBI Taxonomy" id="34765"/>
    <lineage>
        <taxon>Eukaryota</taxon>
        <taxon>Metazoa</taxon>
        <taxon>Chordata</taxon>
        <taxon>Tunicata</taxon>
        <taxon>Appendicularia</taxon>
        <taxon>Copelata</taxon>
        <taxon>Oikopleuridae</taxon>
        <taxon>Oikopleura</taxon>
    </lineage>
</organism>
<feature type="region of interest" description="Disordered" evidence="1">
    <location>
        <begin position="173"/>
        <end position="520"/>
    </location>
</feature>
<evidence type="ECO:0000256" key="1">
    <source>
        <dbReference type="SAM" id="MobiDB-lite"/>
    </source>
</evidence>
<feature type="compositionally biased region" description="Polar residues" evidence="1">
    <location>
        <begin position="695"/>
        <end position="710"/>
    </location>
</feature>
<feature type="compositionally biased region" description="Basic residues" evidence="1">
    <location>
        <begin position="576"/>
        <end position="586"/>
    </location>
</feature>
<feature type="compositionally biased region" description="Basic and acidic residues" evidence="1">
    <location>
        <begin position="343"/>
        <end position="356"/>
    </location>
</feature>
<feature type="compositionally biased region" description="Basic and acidic residues" evidence="1">
    <location>
        <begin position="473"/>
        <end position="491"/>
    </location>
</feature>
<feature type="compositionally biased region" description="Basic and acidic residues" evidence="1">
    <location>
        <begin position="390"/>
        <end position="429"/>
    </location>
</feature>
<feature type="compositionally biased region" description="Basic and acidic residues" evidence="1">
    <location>
        <begin position="216"/>
        <end position="229"/>
    </location>
</feature>
<feature type="compositionally biased region" description="Basic and acidic residues" evidence="1">
    <location>
        <begin position="601"/>
        <end position="610"/>
    </location>
</feature>